<dbReference type="Pfam" id="PF00903">
    <property type="entry name" value="Glyoxalase"/>
    <property type="match status" value="1"/>
</dbReference>
<evidence type="ECO:0000313" key="2">
    <source>
        <dbReference type="EMBL" id="GAA3906556.1"/>
    </source>
</evidence>
<dbReference type="EMBL" id="BAABAJ010000004">
    <property type="protein sequence ID" value="GAA3906556.1"/>
    <property type="molecule type" value="Genomic_DNA"/>
</dbReference>
<dbReference type="Proteomes" id="UP001501000">
    <property type="component" value="Unassembled WGS sequence"/>
</dbReference>
<evidence type="ECO:0000259" key="1">
    <source>
        <dbReference type="PROSITE" id="PS51819"/>
    </source>
</evidence>
<dbReference type="SUPFAM" id="SSF54593">
    <property type="entry name" value="Glyoxalase/Bleomycin resistance protein/Dihydroxybiphenyl dioxygenase"/>
    <property type="match status" value="1"/>
</dbReference>
<dbReference type="InterPro" id="IPR037523">
    <property type="entry name" value="VOC_core"/>
</dbReference>
<dbReference type="RefSeq" id="WP_345279970.1">
    <property type="nucleotide sequence ID" value="NZ_BAABAJ010000004.1"/>
</dbReference>
<organism evidence="2 3">
    <name type="scientific">Streptomyces gulbargensis</name>
    <dbReference type="NCBI Taxonomy" id="364901"/>
    <lineage>
        <taxon>Bacteria</taxon>
        <taxon>Bacillati</taxon>
        <taxon>Actinomycetota</taxon>
        <taxon>Actinomycetes</taxon>
        <taxon>Kitasatosporales</taxon>
        <taxon>Streptomycetaceae</taxon>
        <taxon>Streptomyces</taxon>
    </lineage>
</organism>
<name>A0ABP7LVC3_9ACTN</name>
<comment type="caution">
    <text evidence="2">The sequence shown here is derived from an EMBL/GenBank/DDBJ whole genome shotgun (WGS) entry which is preliminary data.</text>
</comment>
<dbReference type="Gene3D" id="3.30.720.120">
    <property type="match status" value="1"/>
</dbReference>
<dbReference type="PANTHER" id="PTHR34109">
    <property type="entry name" value="BNAUNNG04460D PROTEIN-RELATED"/>
    <property type="match status" value="1"/>
</dbReference>
<protein>
    <recommendedName>
        <fullName evidence="1">VOC domain-containing protein</fullName>
    </recommendedName>
</protein>
<sequence length="207" mass="22462">MSDNEDAQAVKAVPDGYTTVTPWVIGSDTSGLIDYLERAFGAEEVGRFVMEDGSVGHAELRIGTGRIMAFDSPPGWGPTPAFIRLYVEDAEAVHRRAVEAGGTSVTDVTHLFFGDKVGRVRDPYGNLWWIQTHIEDVDEAEMGRRLTDPEFTAAMRYVTGALHETTPEGPAGPVGRRTRLSTADVLDALRSGRSERDAALGVPGDEE</sequence>
<gene>
    <name evidence="2" type="ORF">GCM10022244_15810</name>
</gene>
<dbReference type="InterPro" id="IPR004360">
    <property type="entry name" value="Glyas_Fos-R_dOase_dom"/>
</dbReference>
<dbReference type="Gene3D" id="3.30.720.110">
    <property type="match status" value="1"/>
</dbReference>
<accession>A0ABP7LVC3</accession>
<dbReference type="InterPro" id="IPR029068">
    <property type="entry name" value="Glyas_Bleomycin-R_OHBP_Dase"/>
</dbReference>
<dbReference type="PROSITE" id="PS51819">
    <property type="entry name" value="VOC"/>
    <property type="match status" value="1"/>
</dbReference>
<dbReference type="PANTHER" id="PTHR34109:SF1">
    <property type="entry name" value="VOC DOMAIN-CONTAINING PROTEIN"/>
    <property type="match status" value="1"/>
</dbReference>
<evidence type="ECO:0000313" key="3">
    <source>
        <dbReference type="Proteomes" id="UP001501000"/>
    </source>
</evidence>
<proteinExistence type="predicted"/>
<reference evidence="3" key="1">
    <citation type="journal article" date="2019" name="Int. J. Syst. Evol. Microbiol.">
        <title>The Global Catalogue of Microorganisms (GCM) 10K type strain sequencing project: providing services to taxonomists for standard genome sequencing and annotation.</title>
        <authorList>
            <consortium name="The Broad Institute Genomics Platform"/>
            <consortium name="The Broad Institute Genome Sequencing Center for Infectious Disease"/>
            <person name="Wu L."/>
            <person name="Ma J."/>
        </authorList>
    </citation>
    <scope>NUCLEOTIDE SEQUENCE [LARGE SCALE GENOMIC DNA]</scope>
    <source>
        <strain evidence="3">JCM 16956</strain>
    </source>
</reference>
<keyword evidence="3" id="KW-1185">Reference proteome</keyword>
<dbReference type="CDD" id="cd07246">
    <property type="entry name" value="VOC_like"/>
    <property type="match status" value="1"/>
</dbReference>
<feature type="domain" description="VOC" evidence="1">
    <location>
        <begin position="16"/>
        <end position="133"/>
    </location>
</feature>